<protein>
    <submittedName>
        <fullName evidence="2">Death-on-curing protein</fullName>
    </submittedName>
</protein>
<sequence length="129" mass="13964">MSEPLWIEERDALALHDRLLALHGGAAGVRDDTLLKSALARPQQVEAYAAAPDIIDLATAYTAGIVRNHPFIDGNKRTGFVIGILFLELNGYRFTASEEDATQAILKLAAGMLDETGYADFLRANSPHA</sequence>
<reference evidence="2 3" key="1">
    <citation type="submission" date="2016-06" db="EMBL/GenBank/DDBJ databases">
        <authorList>
            <person name="Kjaerup R.B."/>
            <person name="Dalgaard T.S."/>
            <person name="Juul-Madsen H.R."/>
        </authorList>
    </citation>
    <scope>NUCLEOTIDE SEQUENCE [LARGE SCALE GENOMIC DNA]</scope>
    <source>
        <strain evidence="2">3</strain>
    </source>
</reference>
<dbReference type="AlphaFoldDB" id="A0A1A8XP42"/>
<dbReference type="Pfam" id="PF02661">
    <property type="entry name" value="Fic"/>
    <property type="match status" value="1"/>
</dbReference>
<evidence type="ECO:0000313" key="2">
    <source>
        <dbReference type="EMBL" id="SBT06925.1"/>
    </source>
</evidence>
<gene>
    <name evidence="2" type="ORF">ACCAA_370019</name>
</gene>
<evidence type="ECO:0000259" key="1">
    <source>
        <dbReference type="PROSITE" id="PS51459"/>
    </source>
</evidence>
<proteinExistence type="predicted"/>
<dbReference type="PANTHER" id="PTHR39426:SF1">
    <property type="entry name" value="HOMOLOGY TO DEATH-ON-CURING PROTEIN OF PHAGE P1"/>
    <property type="match status" value="1"/>
</dbReference>
<name>A0A1A8XP42_9PROT</name>
<dbReference type="PANTHER" id="PTHR39426">
    <property type="entry name" value="HOMOLOGY TO DEATH-ON-CURING PROTEIN OF PHAGE P1"/>
    <property type="match status" value="1"/>
</dbReference>
<dbReference type="InterPro" id="IPR003812">
    <property type="entry name" value="Fido"/>
</dbReference>
<dbReference type="PIRSF" id="PIRSF018297">
    <property type="entry name" value="Doc"/>
    <property type="match status" value="1"/>
</dbReference>
<organism evidence="2 3">
    <name type="scientific">Candidatus Accumulibacter aalborgensis</name>
    <dbReference type="NCBI Taxonomy" id="1860102"/>
    <lineage>
        <taxon>Bacteria</taxon>
        <taxon>Pseudomonadati</taxon>
        <taxon>Pseudomonadota</taxon>
        <taxon>Betaproteobacteria</taxon>
        <taxon>Candidatus Accumulibacter</taxon>
    </lineage>
</organism>
<feature type="domain" description="Fido" evidence="1">
    <location>
        <begin position="7"/>
        <end position="124"/>
    </location>
</feature>
<dbReference type="Gene3D" id="1.20.120.1870">
    <property type="entry name" value="Fic/DOC protein, Fido domain"/>
    <property type="match status" value="1"/>
</dbReference>
<keyword evidence="3" id="KW-1185">Reference proteome</keyword>
<dbReference type="RefSeq" id="WP_186407419.1">
    <property type="nucleotide sequence ID" value="NZ_FLQX01000113.1"/>
</dbReference>
<dbReference type="GO" id="GO:0016301">
    <property type="term" value="F:kinase activity"/>
    <property type="evidence" value="ECO:0007669"/>
    <property type="project" value="InterPro"/>
</dbReference>
<dbReference type="EMBL" id="FLQX01000113">
    <property type="protein sequence ID" value="SBT06925.1"/>
    <property type="molecule type" value="Genomic_DNA"/>
</dbReference>
<evidence type="ECO:0000313" key="3">
    <source>
        <dbReference type="Proteomes" id="UP000199169"/>
    </source>
</evidence>
<dbReference type="PROSITE" id="PS51459">
    <property type="entry name" value="FIDO"/>
    <property type="match status" value="1"/>
</dbReference>
<dbReference type="SUPFAM" id="SSF140931">
    <property type="entry name" value="Fic-like"/>
    <property type="match status" value="1"/>
</dbReference>
<dbReference type="Proteomes" id="UP000199169">
    <property type="component" value="Unassembled WGS sequence"/>
</dbReference>
<dbReference type="NCBIfam" id="TIGR01550">
    <property type="entry name" value="DOC_P1"/>
    <property type="match status" value="1"/>
</dbReference>
<dbReference type="InterPro" id="IPR053737">
    <property type="entry name" value="Type_II_TA_Toxin"/>
</dbReference>
<accession>A0A1A8XP42</accession>
<dbReference type="InterPro" id="IPR036597">
    <property type="entry name" value="Fido-like_dom_sf"/>
</dbReference>
<dbReference type="STRING" id="1860102.ACCAA_370019"/>
<dbReference type="InterPro" id="IPR006440">
    <property type="entry name" value="Doc"/>
</dbReference>